<dbReference type="AlphaFoldDB" id="K0AX30"/>
<sequence>MIYASICKFNISTLKKQMERVHIYMRMIKSLTKYLSLFLIATILTLSVSIDSYASNDTIDSTQTLDLNNSDVTISDPKTLDELAESLSEKSNISKNEAKEMLQNSLETDAISLRTASGTEYREISQTIFVKGKYYVQMVFYCEVNKSGPMVIHRILNYTLDRGYRGGTYGFQGDIYVNLENSKSIYYSINGDFYRNSQLGVEVGGGLGIGESGTLSLKVSGKLDHFAYLYNSDRISW</sequence>
<dbReference type="Proteomes" id="UP000006094">
    <property type="component" value="Chromosome"/>
</dbReference>
<dbReference type="eggNOG" id="ENOG50336Q5">
    <property type="taxonomic scope" value="Bacteria"/>
</dbReference>
<organism evidence="1 2">
    <name type="scientific">Gottschalkia acidurici (strain ATCC 7906 / DSM 604 / BCRC 14475 / CIP 104303 / KCTC 5404 / NCIMB 10678 / 9a)</name>
    <name type="common">Clostridium acidurici</name>
    <dbReference type="NCBI Taxonomy" id="1128398"/>
    <lineage>
        <taxon>Bacteria</taxon>
        <taxon>Bacillati</taxon>
        <taxon>Bacillota</taxon>
        <taxon>Tissierellia</taxon>
        <taxon>Tissierellales</taxon>
        <taxon>Gottschalkiaceae</taxon>
        <taxon>Gottschalkia</taxon>
    </lineage>
</organism>
<dbReference type="EMBL" id="CP003326">
    <property type="protein sequence ID" value="AFS77305.1"/>
    <property type="molecule type" value="Genomic_DNA"/>
</dbReference>
<keyword evidence="2" id="KW-1185">Reference proteome</keyword>
<evidence type="ECO:0000313" key="2">
    <source>
        <dbReference type="Proteomes" id="UP000006094"/>
    </source>
</evidence>
<proteinExistence type="predicted"/>
<gene>
    <name evidence="1" type="ordered locus">Curi_c02250</name>
</gene>
<dbReference type="HOGENOM" id="CLU_1169035_0_0_9"/>
<evidence type="ECO:0000313" key="1">
    <source>
        <dbReference type="EMBL" id="AFS77305.1"/>
    </source>
</evidence>
<dbReference type="KEGG" id="cad:Curi_c02250"/>
<accession>K0AX30</accession>
<reference evidence="1 2" key="1">
    <citation type="journal article" date="2012" name="PLoS ONE">
        <title>The purine-utilizing bacterium Clostridium acidurici 9a: a genome-guided metabolic reconsideration.</title>
        <authorList>
            <person name="Hartwich K."/>
            <person name="Poehlein A."/>
            <person name="Daniel R."/>
        </authorList>
    </citation>
    <scope>NUCLEOTIDE SEQUENCE [LARGE SCALE GENOMIC DNA]</scope>
    <source>
        <strain evidence="2">ATCC 7906 / DSM 604 / BCRC 14475 / CIP 104303 / KCTC 5404 / NCIMB 10678 / 9a</strain>
    </source>
</reference>
<name>K0AX30_GOTA9</name>
<protein>
    <submittedName>
        <fullName evidence="1">Uncharacterized protein</fullName>
    </submittedName>
</protein>